<dbReference type="KEGG" id="panc:E2636_12325"/>
<dbReference type="AlphaFoldDB" id="A0A4P6ZZH6"/>
<dbReference type="Pfam" id="PF11553">
    <property type="entry name" value="DUF3231"/>
    <property type="match status" value="1"/>
</dbReference>
<dbReference type="RefSeq" id="WP_134210458.1">
    <property type="nucleotide sequence ID" value="NZ_CP038015.1"/>
</dbReference>
<dbReference type="OrthoDB" id="1934429at2"/>
<dbReference type="InterPro" id="IPR012347">
    <property type="entry name" value="Ferritin-like"/>
</dbReference>
<organism evidence="1 2">
    <name type="scientific">Paenisporosarcina antarctica</name>
    <dbReference type="NCBI Taxonomy" id="417367"/>
    <lineage>
        <taxon>Bacteria</taxon>
        <taxon>Bacillati</taxon>
        <taxon>Bacillota</taxon>
        <taxon>Bacilli</taxon>
        <taxon>Bacillales</taxon>
        <taxon>Caryophanaceae</taxon>
        <taxon>Paenisporosarcina</taxon>
    </lineage>
</organism>
<reference evidence="1 2" key="1">
    <citation type="submission" date="2019-03" db="EMBL/GenBank/DDBJ databases">
        <title>Complete genome sequence of Paenisporosarcina antarctica CGMCC 1.6503T.</title>
        <authorList>
            <person name="Rong J.-C."/>
            <person name="Chi N.-Y."/>
            <person name="Zhang Q.-F."/>
        </authorList>
    </citation>
    <scope>NUCLEOTIDE SEQUENCE [LARGE SCALE GENOMIC DNA]</scope>
    <source>
        <strain evidence="1 2">CGMCC 1.6503</strain>
    </source>
</reference>
<accession>A0A4P6ZZH6</accession>
<evidence type="ECO:0000313" key="1">
    <source>
        <dbReference type="EMBL" id="QBP41887.1"/>
    </source>
</evidence>
<dbReference type="InterPro" id="IPR021617">
    <property type="entry name" value="DUF3231"/>
</dbReference>
<sequence>MGILNGNPKLEPLHEGEVFGVWSYIIANNGLISIYQAFINHAGDRALKSLLEETVHTIKAEVQHTSEILKANGIALPPALPDRPVATAEDIPVGARFMDAEISAILSANIAQGLVACSQVMGQSIREDIGMMFGQFHTDKALFGAKLLKLNKDKAWLIPPPLHDAPRLTQ</sequence>
<dbReference type="EMBL" id="CP038015">
    <property type="protein sequence ID" value="QBP41887.1"/>
    <property type="molecule type" value="Genomic_DNA"/>
</dbReference>
<dbReference type="Gene3D" id="1.20.1260.10">
    <property type="match status" value="1"/>
</dbReference>
<evidence type="ECO:0000313" key="2">
    <source>
        <dbReference type="Proteomes" id="UP000294292"/>
    </source>
</evidence>
<name>A0A4P6ZZH6_9BACL</name>
<dbReference type="Proteomes" id="UP000294292">
    <property type="component" value="Chromosome"/>
</dbReference>
<gene>
    <name evidence="1" type="ORF">E2636_12325</name>
</gene>
<keyword evidence="2" id="KW-1185">Reference proteome</keyword>
<proteinExistence type="predicted"/>
<protein>
    <submittedName>
        <fullName evidence="1">DUF3231 family protein</fullName>
    </submittedName>
</protein>